<keyword evidence="2" id="KW-0596">Phosphopantetheine</keyword>
<dbReference type="PANTHER" id="PTHR43201">
    <property type="entry name" value="ACYL-COA SYNTHETASE"/>
    <property type="match status" value="1"/>
</dbReference>
<protein>
    <recommendedName>
        <fullName evidence="8">Carrier domain-containing protein</fullName>
    </recommendedName>
</protein>
<dbReference type="GO" id="GO:0031956">
    <property type="term" value="F:medium-chain fatty acid-CoA ligase activity"/>
    <property type="evidence" value="ECO:0007669"/>
    <property type="project" value="TreeGrafter"/>
</dbReference>
<dbReference type="AlphaFoldDB" id="A0AAV9J9D7"/>
<dbReference type="CDD" id="cd19545">
    <property type="entry name" value="FUM14_C_NRPS-like"/>
    <property type="match status" value="1"/>
</dbReference>
<dbReference type="SUPFAM" id="SSF52777">
    <property type="entry name" value="CoA-dependent acyltransferases"/>
    <property type="match status" value="2"/>
</dbReference>
<dbReference type="InterPro" id="IPR045310">
    <property type="entry name" value="Pcs60-like"/>
</dbReference>
<dbReference type="InterPro" id="IPR009081">
    <property type="entry name" value="PP-bd_ACP"/>
</dbReference>
<dbReference type="PROSITE" id="PS50075">
    <property type="entry name" value="CARRIER"/>
    <property type="match status" value="1"/>
</dbReference>
<dbReference type="Gene3D" id="1.10.1200.10">
    <property type="entry name" value="ACP-like"/>
    <property type="match status" value="1"/>
</dbReference>
<evidence type="ECO:0000256" key="4">
    <source>
        <dbReference type="ARBA" id="ARBA00022598"/>
    </source>
</evidence>
<feature type="region of interest" description="Disordered" evidence="7">
    <location>
        <begin position="66"/>
        <end position="87"/>
    </location>
</feature>
<feature type="compositionally biased region" description="Polar residues" evidence="7">
    <location>
        <begin position="76"/>
        <end position="87"/>
    </location>
</feature>
<dbReference type="Gene3D" id="3.30.559.30">
    <property type="entry name" value="Nonribosomal peptide synthetase, condensation domain"/>
    <property type="match status" value="1"/>
</dbReference>
<dbReference type="PANTHER" id="PTHR43201:SF5">
    <property type="entry name" value="MEDIUM-CHAIN ACYL-COA LIGASE ACSF2, MITOCHONDRIAL"/>
    <property type="match status" value="1"/>
</dbReference>
<keyword evidence="4" id="KW-0436">Ligase</keyword>
<dbReference type="Pfam" id="PF13193">
    <property type="entry name" value="AMP-binding_C"/>
    <property type="match status" value="1"/>
</dbReference>
<evidence type="ECO:0000313" key="10">
    <source>
        <dbReference type="Proteomes" id="UP001324427"/>
    </source>
</evidence>
<comment type="caution">
    <text evidence="9">The sequence shown here is derived from an EMBL/GenBank/DDBJ whole genome shotgun (WGS) entry which is preliminary data.</text>
</comment>
<evidence type="ECO:0000256" key="1">
    <source>
        <dbReference type="ARBA" id="ARBA00006432"/>
    </source>
</evidence>
<dbReference type="GO" id="GO:0006631">
    <property type="term" value="P:fatty acid metabolic process"/>
    <property type="evidence" value="ECO:0007669"/>
    <property type="project" value="TreeGrafter"/>
</dbReference>
<dbReference type="Pfam" id="PF00668">
    <property type="entry name" value="Condensation"/>
    <property type="match status" value="1"/>
</dbReference>
<dbReference type="Gene3D" id="3.30.300.30">
    <property type="match status" value="1"/>
</dbReference>
<keyword evidence="5" id="KW-0547">Nucleotide-binding</keyword>
<dbReference type="GO" id="GO:0005524">
    <property type="term" value="F:ATP binding"/>
    <property type="evidence" value="ECO:0007669"/>
    <property type="project" value="UniProtKB-KW"/>
</dbReference>
<dbReference type="SUPFAM" id="SSF47336">
    <property type="entry name" value="ACP-like"/>
    <property type="match status" value="1"/>
</dbReference>
<dbReference type="InterPro" id="IPR042099">
    <property type="entry name" value="ANL_N_sf"/>
</dbReference>
<organism evidence="9 10">
    <name type="scientific">Oleoguttula mirabilis</name>
    <dbReference type="NCBI Taxonomy" id="1507867"/>
    <lineage>
        <taxon>Eukaryota</taxon>
        <taxon>Fungi</taxon>
        <taxon>Dikarya</taxon>
        <taxon>Ascomycota</taxon>
        <taxon>Pezizomycotina</taxon>
        <taxon>Dothideomycetes</taxon>
        <taxon>Dothideomycetidae</taxon>
        <taxon>Mycosphaerellales</taxon>
        <taxon>Teratosphaeriaceae</taxon>
        <taxon>Oleoguttula</taxon>
    </lineage>
</organism>
<dbReference type="InterPro" id="IPR025110">
    <property type="entry name" value="AMP-bd_C"/>
</dbReference>
<dbReference type="InterPro" id="IPR001242">
    <property type="entry name" value="Condensation_dom"/>
</dbReference>
<evidence type="ECO:0000256" key="5">
    <source>
        <dbReference type="ARBA" id="ARBA00022741"/>
    </source>
</evidence>
<accession>A0AAV9J9D7</accession>
<dbReference type="InterPro" id="IPR036736">
    <property type="entry name" value="ACP-like_sf"/>
</dbReference>
<gene>
    <name evidence="9" type="ORF">LTR36_007438</name>
</gene>
<comment type="similarity">
    <text evidence="1">Belongs to the ATP-dependent AMP-binding enzyme family.</text>
</comment>
<dbReference type="InterPro" id="IPR045851">
    <property type="entry name" value="AMP-bd_C_sf"/>
</dbReference>
<evidence type="ECO:0000256" key="2">
    <source>
        <dbReference type="ARBA" id="ARBA00022450"/>
    </source>
</evidence>
<dbReference type="Gene3D" id="3.40.50.12780">
    <property type="entry name" value="N-terminal domain of ligase-like"/>
    <property type="match status" value="1"/>
</dbReference>
<proteinExistence type="inferred from homology"/>
<dbReference type="InterPro" id="IPR006162">
    <property type="entry name" value="Ppantetheine_attach_site"/>
</dbReference>
<dbReference type="SUPFAM" id="SSF56801">
    <property type="entry name" value="Acetyl-CoA synthetase-like"/>
    <property type="match status" value="1"/>
</dbReference>
<dbReference type="InterPro" id="IPR000873">
    <property type="entry name" value="AMP-dep_synth/lig_dom"/>
</dbReference>
<keyword evidence="10" id="KW-1185">Reference proteome</keyword>
<dbReference type="Pfam" id="PF00550">
    <property type="entry name" value="PP-binding"/>
    <property type="match status" value="1"/>
</dbReference>
<feature type="domain" description="Carrier" evidence="8">
    <location>
        <begin position="1"/>
        <end position="72"/>
    </location>
</feature>
<dbReference type="CDD" id="cd05926">
    <property type="entry name" value="FACL_fum10p_like"/>
    <property type="match status" value="1"/>
</dbReference>
<evidence type="ECO:0000256" key="3">
    <source>
        <dbReference type="ARBA" id="ARBA00022553"/>
    </source>
</evidence>
<evidence type="ECO:0000256" key="6">
    <source>
        <dbReference type="ARBA" id="ARBA00022840"/>
    </source>
</evidence>
<dbReference type="Gene3D" id="3.30.559.10">
    <property type="entry name" value="Chloramphenicol acetyltransferase-like domain"/>
    <property type="match status" value="1"/>
</dbReference>
<evidence type="ECO:0000313" key="9">
    <source>
        <dbReference type="EMBL" id="KAK4541729.1"/>
    </source>
</evidence>
<dbReference type="InterPro" id="IPR023213">
    <property type="entry name" value="CAT-like_dom_sf"/>
</dbReference>
<keyword evidence="3" id="KW-0597">Phosphoprotein</keyword>
<dbReference type="PROSITE" id="PS00012">
    <property type="entry name" value="PHOSPHOPANTETHEINE"/>
    <property type="match status" value="1"/>
</dbReference>
<sequence length="1068" mass="119013">MDEQLRRLWSEALGRSESDIHDDTNFFDAGGDSVTAIKLAGLANHHGVQLHAQTIFNSPVFAEMASQTSRKEGSSHSKQASQQHTNGQANVMDSWHLINTCLAQCDIPNHALEDIAPCTPYQAELMRTCHEQGAWMFQAVFEVGKGSLARAKETLQIIRDKNPAFRTRIVQHEKGLFQVVLREKIHWSEVSEELEAYKARDVARRMCYGDPLYRYTVVHDTEKTYIVWTKTHAVYDRWSKMHLMEDIRECFLDPVAFTNKPARPPFRDFVDFVQDLDAKEGMEYWTSQLQGMDDNYQLLFPEAKDTAFLTSTTHSIRKTIPYSKPTQAKISFDALVQVGWALTLANVSGSDDIFFCTFRSCRQMALSGIQDIIGPLWSLIPVRRCLDAQQTLQSLLEDVYDSTIAGIPHEPFGIPALEQHFGHKRFLQSVILPQPPQPDTFSAGVTARDEEGSEYSLQSSEKLWGQTRGHYGLYIMLTPKQGGMLDVWARYDDRFLDAERVESIIGQYTQVLEKLFAGNWHRTSVHDYCPHLSVSEDADEERQPNEAMQNGDTQPQTLTHLFRNRSQTAPAVIIPSQPPLQVSHADLRKHVSDLQAEFARLGIGKGSAVSIALPNSLELIAVFLAATWQRGIAAPLNPAYKQDEFEFYIDDLGSALVVVPQGAFKADGAAVKAARKYKAAIAECYWDGKKIVLDVKEEGNLGKEGCQEILEAEEDDVALVLHTSGTTGRPKAVPLSNANLMASIDNICRTYQLTPKDRTMLIMPLFHVHGLLASFLSPLYSGGSAIIPPRLEPSFWETFVRYKANWYTGTPSMHRLILQFPPPEPVPDIRFIRSCSSQLAPSLYEKLEKAYKAPVLESYAMTEASHLMTSNPLPPAKHFPGTVGQGQGTVQVRILDTEGTEVAQGGEGEVCIRGPNVTKGYLNNEEANQSSFTKDGFFRTGDQGKLDQDGYLTLTGRLKEMINKGGEKISPVELDNVISQHSDVAEAVTFAIDDEGYGQDVGCAVKLADGKEMDEQALKKWIGEKVAAHKVPKKIWFPSEIPKTATGKVQRKLVAEKVAKSDGSDGAK</sequence>
<reference evidence="9 10" key="1">
    <citation type="submission" date="2021-11" db="EMBL/GenBank/DDBJ databases">
        <title>Black yeast isolated from Biological Soil Crust.</title>
        <authorList>
            <person name="Kurbessoian T."/>
        </authorList>
    </citation>
    <scope>NUCLEOTIDE SEQUENCE [LARGE SCALE GENOMIC DNA]</scope>
    <source>
        <strain evidence="9 10">CCFEE 5522</strain>
    </source>
</reference>
<dbReference type="InterPro" id="IPR020845">
    <property type="entry name" value="AMP-binding_CS"/>
</dbReference>
<name>A0AAV9J9D7_9PEZI</name>
<dbReference type="PROSITE" id="PS00455">
    <property type="entry name" value="AMP_BINDING"/>
    <property type="match status" value="1"/>
</dbReference>
<keyword evidence="6" id="KW-0067">ATP-binding</keyword>
<evidence type="ECO:0000259" key="8">
    <source>
        <dbReference type="PROSITE" id="PS50075"/>
    </source>
</evidence>
<dbReference type="Pfam" id="PF00501">
    <property type="entry name" value="AMP-binding"/>
    <property type="match status" value="1"/>
</dbReference>
<dbReference type="Proteomes" id="UP001324427">
    <property type="component" value="Unassembled WGS sequence"/>
</dbReference>
<evidence type="ECO:0000256" key="7">
    <source>
        <dbReference type="SAM" id="MobiDB-lite"/>
    </source>
</evidence>
<dbReference type="EMBL" id="JAVFHQ010000049">
    <property type="protein sequence ID" value="KAK4541729.1"/>
    <property type="molecule type" value="Genomic_DNA"/>
</dbReference>